<dbReference type="AlphaFoldDB" id="A0A840YS76"/>
<sequence length="53" mass="6010">MFISRIRIRIAKPNKDATGTHQVLVAFPSMIAMSLITASECRRCALKMAYFHI</sequence>
<proteinExistence type="predicted"/>
<evidence type="ECO:0000313" key="2">
    <source>
        <dbReference type="Proteomes" id="UP000527143"/>
    </source>
</evidence>
<accession>A0A840YS76</accession>
<name>A0A840YS76_9SPHN</name>
<organism evidence="1 2">
    <name type="scientific">Sphingomonas xinjiangensis</name>
    <dbReference type="NCBI Taxonomy" id="643568"/>
    <lineage>
        <taxon>Bacteria</taxon>
        <taxon>Pseudomonadati</taxon>
        <taxon>Pseudomonadota</taxon>
        <taxon>Alphaproteobacteria</taxon>
        <taxon>Sphingomonadales</taxon>
        <taxon>Sphingomonadaceae</taxon>
        <taxon>Sphingomonas</taxon>
    </lineage>
</organism>
<dbReference type="Proteomes" id="UP000527143">
    <property type="component" value="Unassembled WGS sequence"/>
</dbReference>
<protein>
    <submittedName>
        <fullName evidence="1">Uncharacterized protein</fullName>
    </submittedName>
</protein>
<comment type="caution">
    <text evidence="1">The sequence shown here is derived from an EMBL/GenBank/DDBJ whole genome shotgun (WGS) entry which is preliminary data.</text>
</comment>
<gene>
    <name evidence="1" type="ORF">FHT02_003782</name>
</gene>
<dbReference type="EMBL" id="JACIJF010000019">
    <property type="protein sequence ID" value="MBB5712522.1"/>
    <property type="molecule type" value="Genomic_DNA"/>
</dbReference>
<reference evidence="1 2" key="1">
    <citation type="submission" date="2020-08" db="EMBL/GenBank/DDBJ databases">
        <title>Genomic Encyclopedia of Type Strains, Phase IV (KMG-IV): sequencing the most valuable type-strain genomes for metagenomic binning, comparative biology and taxonomic classification.</title>
        <authorList>
            <person name="Goeker M."/>
        </authorList>
    </citation>
    <scope>NUCLEOTIDE SEQUENCE [LARGE SCALE GENOMIC DNA]</scope>
    <source>
        <strain evidence="1 2">DSM 26736</strain>
    </source>
</reference>
<keyword evidence="2" id="KW-1185">Reference proteome</keyword>
<evidence type="ECO:0000313" key="1">
    <source>
        <dbReference type="EMBL" id="MBB5712522.1"/>
    </source>
</evidence>